<evidence type="ECO:0000313" key="9">
    <source>
        <dbReference type="EMBL" id="KAK4544520.1"/>
    </source>
</evidence>
<dbReference type="GO" id="GO:0005096">
    <property type="term" value="F:GTPase activator activity"/>
    <property type="evidence" value="ECO:0007669"/>
    <property type="project" value="UniProtKB-KW"/>
</dbReference>
<feature type="compositionally biased region" description="Low complexity" evidence="6">
    <location>
        <begin position="576"/>
        <end position="586"/>
    </location>
</feature>
<feature type="region of interest" description="Disordered" evidence="6">
    <location>
        <begin position="684"/>
        <end position="729"/>
    </location>
</feature>
<accession>A0AAV9JHR2</accession>
<dbReference type="Gene3D" id="1.10.555.10">
    <property type="entry name" value="Rho GTPase activation protein"/>
    <property type="match status" value="1"/>
</dbReference>
<name>A0AAV9JHR2_9PEZI</name>
<keyword evidence="5" id="KW-0175">Coiled coil</keyword>
<evidence type="ECO:0000256" key="2">
    <source>
        <dbReference type="ARBA" id="ARBA00022723"/>
    </source>
</evidence>
<feature type="compositionally biased region" description="Polar residues" evidence="6">
    <location>
        <begin position="611"/>
        <end position="620"/>
    </location>
</feature>
<feature type="domain" description="LIM zinc-binding" evidence="7">
    <location>
        <begin position="24"/>
        <end position="86"/>
    </location>
</feature>
<dbReference type="FunFam" id="1.10.555.10:FF:000043">
    <property type="entry name" value="Rho GTPase activator Rga"/>
    <property type="match status" value="1"/>
</dbReference>
<feature type="compositionally biased region" description="Polar residues" evidence="6">
    <location>
        <begin position="392"/>
        <end position="401"/>
    </location>
</feature>
<keyword evidence="1" id="KW-0343">GTPase activation</keyword>
<feature type="compositionally biased region" description="Basic and acidic residues" evidence="6">
    <location>
        <begin position="438"/>
        <end position="448"/>
    </location>
</feature>
<dbReference type="GO" id="GO:0046872">
    <property type="term" value="F:metal ion binding"/>
    <property type="evidence" value="ECO:0007669"/>
    <property type="project" value="UniProtKB-KW"/>
</dbReference>
<dbReference type="GO" id="GO:0007165">
    <property type="term" value="P:signal transduction"/>
    <property type="evidence" value="ECO:0007669"/>
    <property type="project" value="InterPro"/>
</dbReference>
<dbReference type="InterPro" id="IPR008936">
    <property type="entry name" value="Rho_GTPase_activation_prot"/>
</dbReference>
<comment type="caution">
    <text evidence="9">The sequence shown here is derived from an EMBL/GenBank/DDBJ whole genome shotgun (WGS) entry which is preliminary data.</text>
</comment>
<dbReference type="CDD" id="cd00159">
    <property type="entry name" value="RhoGAP"/>
    <property type="match status" value="1"/>
</dbReference>
<feature type="domain" description="Rho-GAP" evidence="8">
    <location>
        <begin position="1076"/>
        <end position="1263"/>
    </location>
</feature>
<dbReference type="Gene3D" id="2.10.110.10">
    <property type="entry name" value="Cysteine Rich Protein"/>
    <property type="match status" value="2"/>
</dbReference>
<dbReference type="PROSITE" id="PS50023">
    <property type="entry name" value="LIM_DOMAIN_2"/>
    <property type="match status" value="1"/>
</dbReference>
<dbReference type="PANTHER" id="PTHR23176:SF128">
    <property type="entry name" value="RHO GTPASE-ACTIVATING PROTEIN RGD1"/>
    <property type="match status" value="1"/>
</dbReference>
<dbReference type="SMART" id="SM00132">
    <property type="entry name" value="LIM"/>
    <property type="match status" value="2"/>
</dbReference>
<dbReference type="FunFam" id="2.10.110.10:FF:000044">
    <property type="entry name" value="Rho GTPase activator Rga"/>
    <property type="match status" value="1"/>
</dbReference>
<dbReference type="PROSITE" id="PS50238">
    <property type="entry name" value="RHOGAP"/>
    <property type="match status" value="1"/>
</dbReference>
<feature type="compositionally biased region" description="Polar residues" evidence="6">
    <location>
        <begin position="197"/>
        <end position="206"/>
    </location>
</feature>
<keyword evidence="3 4" id="KW-0862">Zinc</keyword>
<feature type="compositionally biased region" description="Low complexity" evidence="6">
    <location>
        <begin position="151"/>
        <end position="196"/>
    </location>
</feature>
<evidence type="ECO:0000259" key="7">
    <source>
        <dbReference type="PROSITE" id="PS50023"/>
    </source>
</evidence>
<dbReference type="InterPro" id="IPR050729">
    <property type="entry name" value="Rho-GAP"/>
</dbReference>
<dbReference type="EMBL" id="JAVFHQ010000024">
    <property type="protein sequence ID" value="KAK4544520.1"/>
    <property type="molecule type" value="Genomic_DNA"/>
</dbReference>
<organism evidence="9 10">
    <name type="scientific">Oleoguttula mirabilis</name>
    <dbReference type="NCBI Taxonomy" id="1507867"/>
    <lineage>
        <taxon>Eukaryota</taxon>
        <taxon>Fungi</taxon>
        <taxon>Dikarya</taxon>
        <taxon>Ascomycota</taxon>
        <taxon>Pezizomycotina</taxon>
        <taxon>Dothideomycetes</taxon>
        <taxon>Dothideomycetidae</taxon>
        <taxon>Mycosphaerellales</taxon>
        <taxon>Teratosphaeriaceae</taxon>
        <taxon>Oleoguttula</taxon>
    </lineage>
</organism>
<keyword evidence="4" id="KW-0440">LIM domain</keyword>
<evidence type="ECO:0000256" key="1">
    <source>
        <dbReference type="ARBA" id="ARBA00022468"/>
    </source>
</evidence>
<feature type="compositionally biased region" description="Polar residues" evidence="6">
    <location>
        <begin position="695"/>
        <end position="725"/>
    </location>
</feature>
<feature type="compositionally biased region" description="Basic and acidic residues" evidence="6">
    <location>
        <begin position="207"/>
        <end position="220"/>
    </location>
</feature>
<evidence type="ECO:0000313" key="10">
    <source>
        <dbReference type="Proteomes" id="UP001324427"/>
    </source>
</evidence>
<evidence type="ECO:0000256" key="4">
    <source>
        <dbReference type="PROSITE-ProRule" id="PRU00125"/>
    </source>
</evidence>
<keyword evidence="10" id="KW-1185">Reference proteome</keyword>
<dbReference type="GO" id="GO:0005938">
    <property type="term" value="C:cell cortex"/>
    <property type="evidence" value="ECO:0007669"/>
    <property type="project" value="UniProtKB-ARBA"/>
</dbReference>
<dbReference type="CDD" id="cd09394">
    <property type="entry name" value="LIM1_Rga"/>
    <property type="match status" value="1"/>
</dbReference>
<feature type="coiled-coil region" evidence="5">
    <location>
        <begin position="818"/>
        <end position="856"/>
    </location>
</feature>
<dbReference type="InterPro" id="IPR000198">
    <property type="entry name" value="RhoGAP_dom"/>
</dbReference>
<feature type="compositionally biased region" description="Polar residues" evidence="6">
    <location>
        <begin position="359"/>
        <end position="371"/>
    </location>
</feature>
<evidence type="ECO:0008006" key="11">
    <source>
        <dbReference type="Google" id="ProtNLM"/>
    </source>
</evidence>
<sequence length="1267" mass="137056">MAALAVESPGVYPESPHDQEDVVYPCKGCGEILEEGKAFELAGNRWHIDCFRCNTCGTLLDSDANLLLLGDGSLICNNCTYSCNACGNKIEDLAILTGDQAFCAACFRCRNCKRKIENLRYARTSQGIFCMSCHESLMARRRKKAKTGPRQAQAGANAAGPADKALPSLPPGAASSSAFSPDVETPPSETYTETPSARSPRNQYLTSRKDASSSSVRRDVSPVSDEAYRDGPTLPASTYSEASRPSNVSEETEDGEERGYLPMAFDPTLAPGPPPMIARKQVPRSQDTSPPVQGENRLPKDYFSGRLSAKSAHRDVLREERPVSSRSASTEREPIRTVGQPKSSPHILFQDKARHKRQVSGSSTPVLSSAVASPAMAGGLDGRIERPKPQHLDTSSYTLGSNEAFKLQEVPQNRKAGSRSSSKANTKSPILVSPVDSSTREQRVEKSRAQSPVSADSPESGVNPFDDPKRKELSAPSSVPPPKHADRPARGDSLAASTLKAKPTTPEPPAPSTVPSPSTVSTQLAPGHERKGSASSVPSSFADASSTLSRGNSSSNARTLESPPFRGSFDAPPPRNSSRPSAPSKSVANGDFIAPRAPPPPPPLERHKNHGSISTTQSTDAKSDGQLSPMMRSAGLPKHSTDGGFSMEEEMARILSGENRESQQNGDAVPASVLRRVSNAVKHGRSFSDRGLSSAGKSTQSPQNGSLDISSPMTVGSPGISSPTSKEPIEQLRAVNRRTNQRMAELEAENQALREHFNSSAEIKAATTELRQKRDTIVVLDAQREMVVAELESMTAHLKRAKDSNQPLDLGALKTDILKDFADSLQKLKDQLSSQIEDLMHKRNELTEEIGTLIQMKDKGFQEYESLSGRNNQLIEMNNQLVHNIQETYKANRVPNGMSLASTNGLGIYHPGAKPETPGHSDVRNLNLVSTDSSMPNLLQETEGEPATILTAPQVVNIRKGQPKKFNWRKGGEKMAKNVTKGIKGAFVGDRPPDRREIGMPYTDIGVPYNTTHQGSGGSDQGSLASKQTLDRNGAAGFGFFGQKNGGLKAGGMGSMKNGSSTNLTASADPSVLFGSDLEARCEFEKRVVPSIVSRCIQEVEARGMDVEGVYRKSGGSGQVKTVQQGFEKDGDYDISDEDLDIHAVTSALKQYFRKLPTPLITYDVYETLLEAGQTPDKEKQAYNLRMAVAELPEHHRNCLEYLIQHLARVMSHESENLMTALNLAVVFAPTIMRPESIEREMSDMQAQRVALQALLDQHNLVFGEDE</sequence>
<feature type="region of interest" description="Disordered" evidence="6">
    <location>
        <begin position="141"/>
        <end position="671"/>
    </location>
</feature>
<dbReference type="SUPFAM" id="SSF48350">
    <property type="entry name" value="GTPase activation domain, GAP"/>
    <property type="match status" value="1"/>
</dbReference>
<dbReference type="PANTHER" id="PTHR23176">
    <property type="entry name" value="RHO/RAC/CDC GTPASE-ACTIVATING PROTEIN"/>
    <property type="match status" value="1"/>
</dbReference>
<dbReference type="Proteomes" id="UP001324427">
    <property type="component" value="Unassembled WGS sequence"/>
</dbReference>
<evidence type="ECO:0000256" key="3">
    <source>
        <dbReference type="ARBA" id="ARBA00022833"/>
    </source>
</evidence>
<feature type="compositionally biased region" description="Basic and acidic residues" evidence="6">
    <location>
        <begin position="382"/>
        <end position="391"/>
    </location>
</feature>
<dbReference type="Pfam" id="PF00412">
    <property type="entry name" value="LIM"/>
    <property type="match status" value="1"/>
</dbReference>
<reference evidence="9 10" key="1">
    <citation type="submission" date="2021-11" db="EMBL/GenBank/DDBJ databases">
        <title>Black yeast isolated from Biological Soil Crust.</title>
        <authorList>
            <person name="Kurbessoian T."/>
        </authorList>
    </citation>
    <scope>NUCLEOTIDE SEQUENCE [LARGE SCALE GENOMIC DNA]</scope>
    <source>
        <strain evidence="9 10">CCFEE 5522</strain>
    </source>
</reference>
<protein>
    <recommendedName>
        <fullName evidence="11">RhoGAP-domain-containing protein</fullName>
    </recommendedName>
</protein>
<gene>
    <name evidence="9" type="ORF">LTR36_004092</name>
</gene>
<evidence type="ECO:0000256" key="6">
    <source>
        <dbReference type="SAM" id="MobiDB-lite"/>
    </source>
</evidence>
<feature type="compositionally biased region" description="Polar residues" evidence="6">
    <location>
        <begin position="418"/>
        <end position="428"/>
    </location>
</feature>
<proteinExistence type="predicted"/>
<feature type="compositionally biased region" description="Pro residues" evidence="6">
    <location>
        <begin position="505"/>
        <end position="514"/>
    </location>
</feature>
<dbReference type="PROSITE" id="PS00478">
    <property type="entry name" value="LIM_DOMAIN_1"/>
    <property type="match status" value="1"/>
</dbReference>
<feature type="compositionally biased region" description="Low complexity" evidence="6">
    <location>
        <begin position="533"/>
        <end position="555"/>
    </location>
</feature>
<feature type="compositionally biased region" description="Basic and acidic residues" evidence="6">
    <location>
        <begin position="312"/>
        <end position="335"/>
    </location>
</feature>
<dbReference type="Pfam" id="PF00620">
    <property type="entry name" value="RhoGAP"/>
    <property type="match status" value="1"/>
</dbReference>
<dbReference type="SMART" id="SM00324">
    <property type="entry name" value="RhoGAP"/>
    <property type="match status" value="1"/>
</dbReference>
<keyword evidence="2 4" id="KW-0479">Metal-binding</keyword>
<evidence type="ECO:0000259" key="8">
    <source>
        <dbReference type="PROSITE" id="PS50238"/>
    </source>
</evidence>
<dbReference type="CDD" id="cd09395">
    <property type="entry name" value="LIM2_Rga"/>
    <property type="match status" value="1"/>
</dbReference>
<dbReference type="AlphaFoldDB" id="A0AAV9JHR2"/>
<feature type="compositionally biased region" description="Polar residues" evidence="6">
    <location>
        <begin position="235"/>
        <end position="249"/>
    </location>
</feature>
<dbReference type="InterPro" id="IPR001781">
    <property type="entry name" value="Znf_LIM"/>
</dbReference>
<feature type="coiled-coil region" evidence="5">
    <location>
        <begin position="729"/>
        <end position="756"/>
    </location>
</feature>
<evidence type="ECO:0000256" key="5">
    <source>
        <dbReference type="SAM" id="Coils"/>
    </source>
</evidence>